<accession>A0A2N5Y223</accession>
<evidence type="ECO:0000259" key="1">
    <source>
        <dbReference type="Pfam" id="PF01323"/>
    </source>
</evidence>
<organism evidence="2 3">
    <name type="scientific">Kineobactrum sediminis</name>
    <dbReference type="NCBI Taxonomy" id="1905677"/>
    <lineage>
        <taxon>Bacteria</taxon>
        <taxon>Pseudomonadati</taxon>
        <taxon>Pseudomonadota</taxon>
        <taxon>Gammaproteobacteria</taxon>
        <taxon>Cellvibrionales</taxon>
        <taxon>Halieaceae</taxon>
        <taxon>Kineobactrum</taxon>
    </lineage>
</organism>
<dbReference type="Proteomes" id="UP000234845">
    <property type="component" value="Unassembled WGS sequence"/>
</dbReference>
<gene>
    <name evidence="2" type="ORF">CWI75_11910</name>
</gene>
<dbReference type="SUPFAM" id="SSF52833">
    <property type="entry name" value="Thioredoxin-like"/>
    <property type="match status" value="2"/>
</dbReference>
<dbReference type="Pfam" id="PF01323">
    <property type="entry name" value="DSBA"/>
    <property type="match status" value="1"/>
</dbReference>
<dbReference type="Gene3D" id="3.40.30.10">
    <property type="entry name" value="Glutaredoxin"/>
    <property type="match status" value="2"/>
</dbReference>
<keyword evidence="3" id="KW-1185">Reference proteome</keyword>
<sequence>MAEQFQDQGGAATMDPGALVRWLTSKMMTRLSSPARMDRRRAAVEKQRIKQGIPHRMEYFHQVDDGYSQLAAQVLQRLVERYDIDLECHLVEGPRDKNTPEPELLLQLSRYDAFHVAPEYGLDFPEHLATPDPALVQLASEILAAQEAGDFIRCAAGVGKALWAGDKVGLESLAAAHGSVTAAECTARIAAGTGRRAVLKHYSGAMFYYGGEWYWGVDRLYHLEKRLAALGVDRQAGQPMIVPRPDIGPGGRKDTGTLTLEVYASLRSPYTSIIFDRAVKLARDTGVNLSVRPVLPMVMRGVPATREKGLYIFMDAAREAREAGVPYGKCCDPIGNPARRCYSLYPWAVEQGKGVELLSSFLSHAFARGVNTNNDRGLRKVVEAAGLSWDEAQRHLGKPGWEDLLEQNRLAMYEAGLWGVPSFRLLDERGEQLLALWGQDRLWLFAREIQRQLRRH</sequence>
<dbReference type="InterPro" id="IPR001853">
    <property type="entry name" value="DSBA-like_thioredoxin_dom"/>
</dbReference>
<evidence type="ECO:0000313" key="3">
    <source>
        <dbReference type="Proteomes" id="UP000234845"/>
    </source>
</evidence>
<dbReference type="EMBL" id="PKLZ01000008">
    <property type="protein sequence ID" value="PLW82454.1"/>
    <property type="molecule type" value="Genomic_DNA"/>
</dbReference>
<protein>
    <submittedName>
        <fullName evidence="2">2-hydroxychromene-2-carboxylate isomerase</fullName>
    </submittedName>
</protein>
<comment type="caution">
    <text evidence="2">The sequence shown here is derived from an EMBL/GenBank/DDBJ whole genome shotgun (WGS) entry which is preliminary data.</text>
</comment>
<dbReference type="GO" id="GO:0016853">
    <property type="term" value="F:isomerase activity"/>
    <property type="evidence" value="ECO:0007669"/>
    <property type="project" value="UniProtKB-KW"/>
</dbReference>
<dbReference type="InterPro" id="IPR036249">
    <property type="entry name" value="Thioredoxin-like_sf"/>
</dbReference>
<dbReference type="GO" id="GO:0016491">
    <property type="term" value="F:oxidoreductase activity"/>
    <property type="evidence" value="ECO:0007669"/>
    <property type="project" value="InterPro"/>
</dbReference>
<dbReference type="PANTHER" id="PTHR42943:SF2">
    <property type="entry name" value="GLUTATHIONE S-TRANSFERASE KAPPA 1"/>
    <property type="match status" value="1"/>
</dbReference>
<dbReference type="OrthoDB" id="5244108at2"/>
<dbReference type="RefSeq" id="WP_101521706.1">
    <property type="nucleotide sequence ID" value="NZ_PKLZ01000008.1"/>
</dbReference>
<dbReference type="AlphaFoldDB" id="A0A2N5Y223"/>
<proteinExistence type="predicted"/>
<reference evidence="3" key="1">
    <citation type="submission" date="2017-11" db="EMBL/GenBank/DDBJ databases">
        <title>The draft genome sequence of Chromatocurvus sp. F02.</title>
        <authorList>
            <person name="Du Z.-J."/>
            <person name="Chang Y.-Q."/>
        </authorList>
    </citation>
    <scope>NUCLEOTIDE SEQUENCE [LARGE SCALE GENOMIC DNA]</scope>
    <source>
        <strain evidence="3">F02</strain>
    </source>
</reference>
<dbReference type="InterPro" id="IPR051924">
    <property type="entry name" value="GST_Kappa/NadH"/>
</dbReference>
<keyword evidence="2" id="KW-0413">Isomerase</keyword>
<feature type="domain" description="DSBA-like thioredoxin" evidence="1">
    <location>
        <begin position="259"/>
        <end position="450"/>
    </location>
</feature>
<dbReference type="PANTHER" id="PTHR42943">
    <property type="entry name" value="GLUTATHIONE S-TRANSFERASE KAPPA"/>
    <property type="match status" value="1"/>
</dbReference>
<evidence type="ECO:0000313" key="2">
    <source>
        <dbReference type="EMBL" id="PLW82454.1"/>
    </source>
</evidence>
<name>A0A2N5Y223_9GAMM</name>